<feature type="non-terminal residue" evidence="7">
    <location>
        <position position="318"/>
    </location>
</feature>
<keyword evidence="8" id="KW-1185">Reference proteome</keyword>
<evidence type="ECO:0000259" key="6">
    <source>
        <dbReference type="Pfam" id="PF12698"/>
    </source>
</evidence>
<reference evidence="7 8" key="1">
    <citation type="submission" date="2020-02" db="EMBL/GenBank/DDBJ databases">
        <title>Bird 10,000 Genomes (B10K) Project - Family phase.</title>
        <authorList>
            <person name="Zhang G."/>
        </authorList>
    </citation>
    <scope>NUCLEOTIDE SEQUENCE [LARGE SCALE GENOMIC DNA]</scope>
    <source>
        <strain evidence="7">B10K-DU-013-51</strain>
        <tissue evidence="7">Mixed tissue sample</tissue>
    </source>
</reference>
<evidence type="ECO:0000313" key="7">
    <source>
        <dbReference type="EMBL" id="NXY92774.1"/>
    </source>
</evidence>
<organism evidence="7 8">
    <name type="scientific">Ceyx cyanopectus</name>
    <name type="common">Indigo-banded kingfisher</name>
    <dbReference type="NCBI Taxonomy" id="390723"/>
    <lineage>
        <taxon>Eukaryota</taxon>
        <taxon>Metazoa</taxon>
        <taxon>Chordata</taxon>
        <taxon>Craniata</taxon>
        <taxon>Vertebrata</taxon>
        <taxon>Euteleostomi</taxon>
        <taxon>Archelosauria</taxon>
        <taxon>Archosauria</taxon>
        <taxon>Dinosauria</taxon>
        <taxon>Saurischia</taxon>
        <taxon>Theropoda</taxon>
        <taxon>Coelurosauria</taxon>
        <taxon>Aves</taxon>
        <taxon>Neognathae</taxon>
        <taxon>Neoaves</taxon>
        <taxon>Telluraves</taxon>
        <taxon>Coraciimorphae</taxon>
        <taxon>Coraciiformes</taxon>
        <taxon>Alcedinidae</taxon>
        <taxon>Ceyx</taxon>
    </lineage>
</organism>
<dbReference type="AlphaFoldDB" id="A0A7L4NXA4"/>
<name>A0A7L4NXA4_9AVES</name>
<protein>
    <submittedName>
        <fullName evidence="7">ABCA2 protein</fullName>
    </submittedName>
</protein>
<proteinExistence type="predicted"/>
<dbReference type="Pfam" id="PF12698">
    <property type="entry name" value="ABC2_membrane_3"/>
    <property type="match status" value="1"/>
</dbReference>
<feature type="domain" description="ABC-2 type transporter transmembrane" evidence="6">
    <location>
        <begin position="155"/>
        <end position="315"/>
    </location>
</feature>
<keyword evidence="4 5" id="KW-0472">Membrane</keyword>
<feature type="transmembrane region" description="Helical" evidence="5">
    <location>
        <begin position="266"/>
        <end position="290"/>
    </location>
</feature>
<dbReference type="GO" id="GO:0140359">
    <property type="term" value="F:ABC-type transporter activity"/>
    <property type="evidence" value="ECO:0007669"/>
    <property type="project" value="InterPro"/>
</dbReference>
<dbReference type="GO" id="GO:0016020">
    <property type="term" value="C:membrane"/>
    <property type="evidence" value="ECO:0007669"/>
    <property type="project" value="UniProtKB-SubCell"/>
</dbReference>
<evidence type="ECO:0000256" key="4">
    <source>
        <dbReference type="ARBA" id="ARBA00023136"/>
    </source>
</evidence>
<gene>
    <name evidence="7" type="primary">Abca2</name>
    <name evidence="7" type="ORF">CEYCYA_R12139</name>
</gene>
<comment type="caution">
    <text evidence="7">The sequence shown here is derived from an EMBL/GenBank/DDBJ whole genome shotgun (WGS) entry which is preliminary data.</text>
</comment>
<dbReference type="EMBL" id="VYZU01381193">
    <property type="protein sequence ID" value="NXY92774.1"/>
    <property type="molecule type" value="Genomic_DNA"/>
</dbReference>
<sequence length="318" mass="34696">DAMCIDSFTQGLPLSNFVPPPPSPAPSDYPVSVDEDLIHAWNSTTFFSAIKETVTTAPALPRIIHEPIKCTCSMQGTGFSCPSGVGGHPPQMKVVTGDILADITGRNVSEYLLYTSDRFRLHRYGALTFGNIQKSIPASFGARAPATVRKIAVRRVAQVFYNNKGYHSMPTYLNALNNAILRANLPKSKGNPAAYGITVTNHPMNKTSASLSLDYLLQGTDVVIAIFIIVAMSFVPASFVVFLVAEKATKAKHLQFVSGCDPVIYWLANYVWDMLNYLVPATCCIIILFVFDLPAYTSPTNFPAVLSLFLLYGCVAQR</sequence>
<keyword evidence="2 5" id="KW-0812">Transmembrane</keyword>
<comment type="subcellular location">
    <subcellularLocation>
        <location evidence="1">Membrane</location>
        <topology evidence="1">Multi-pass membrane protein</topology>
    </subcellularLocation>
</comment>
<keyword evidence="3 5" id="KW-1133">Transmembrane helix</keyword>
<dbReference type="OrthoDB" id="9368366at2759"/>
<evidence type="ECO:0000256" key="1">
    <source>
        <dbReference type="ARBA" id="ARBA00004141"/>
    </source>
</evidence>
<dbReference type="InterPro" id="IPR013525">
    <property type="entry name" value="ABC2_TM"/>
</dbReference>
<evidence type="ECO:0000256" key="3">
    <source>
        <dbReference type="ARBA" id="ARBA00022989"/>
    </source>
</evidence>
<evidence type="ECO:0000313" key="8">
    <source>
        <dbReference type="Proteomes" id="UP000586704"/>
    </source>
</evidence>
<dbReference type="Proteomes" id="UP000586704">
    <property type="component" value="Unassembled WGS sequence"/>
</dbReference>
<feature type="non-terminal residue" evidence="7">
    <location>
        <position position="1"/>
    </location>
</feature>
<evidence type="ECO:0000256" key="2">
    <source>
        <dbReference type="ARBA" id="ARBA00022692"/>
    </source>
</evidence>
<feature type="transmembrane region" description="Helical" evidence="5">
    <location>
        <begin position="222"/>
        <end position="245"/>
    </location>
</feature>
<evidence type="ECO:0000256" key="5">
    <source>
        <dbReference type="SAM" id="Phobius"/>
    </source>
</evidence>
<accession>A0A7L4NXA4</accession>